<proteinExistence type="predicted"/>
<dbReference type="RefSeq" id="WP_194030720.1">
    <property type="nucleotide sequence ID" value="NZ_JADEWZ010000027.1"/>
</dbReference>
<protein>
    <submittedName>
        <fullName evidence="1">Uncharacterized protein</fullName>
    </submittedName>
</protein>
<sequence length="76" mass="8898">MIPIQLTYRERLQPWCVVRHLPNLQRLTVARFSRRNDAEAYLIALRRLMPSVNHIIIFSSVPIASDKRNRVPATCN</sequence>
<comment type="caution">
    <text evidence="1">The sequence shown here is derived from an EMBL/GenBank/DDBJ whole genome shotgun (WGS) entry which is preliminary data.</text>
</comment>
<evidence type="ECO:0000313" key="2">
    <source>
        <dbReference type="Proteomes" id="UP000654482"/>
    </source>
</evidence>
<keyword evidence="2" id="KW-1185">Reference proteome</keyword>
<organism evidence="1 2">
    <name type="scientific">Lusitaniella coriacea LEGE 07157</name>
    <dbReference type="NCBI Taxonomy" id="945747"/>
    <lineage>
        <taxon>Bacteria</taxon>
        <taxon>Bacillati</taxon>
        <taxon>Cyanobacteriota</taxon>
        <taxon>Cyanophyceae</taxon>
        <taxon>Spirulinales</taxon>
        <taxon>Lusitaniellaceae</taxon>
        <taxon>Lusitaniella</taxon>
    </lineage>
</organism>
<reference evidence="1" key="1">
    <citation type="submission" date="2020-10" db="EMBL/GenBank/DDBJ databases">
        <authorList>
            <person name="Castelo-Branco R."/>
            <person name="Eusebio N."/>
            <person name="Adriana R."/>
            <person name="Vieira A."/>
            <person name="Brugerolle De Fraissinette N."/>
            <person name="Rezende De Castro R."/>
            <person name="Schneider M.P."/>
            <person name="Vasconcelos V."/>
            <person name="Leao P.N."/>
        </authorList>
    </citation>
    <scope>NUCLEOTIDE SEQUENCE</scope>
    <source>
        <strain evidence="1">LEGE 07157</strain>
    </source>
</reference>
<accession>A0A8J7DYR9</accession>
<gene>
    <name evidence="1" type="ORF">IQ249_17185</name>
</gene>
<name>A0A8J7DYR9_9CYAN</name>
<evidence type="ECO:0000313" key="1">
    <source>
        <dbReference type="EMBL" id="MBE9117635.1"/>
    </source>
</evidence>
<dbReference type="Proteomes" id="UP000654482">
    <property type="component" value="Unassembled WGS sequence"/>
</dbReference>
<dbReference type="EMBL" id="JADEWZ010000027">
    <property type="protein sequence ID" value="MBE9117635.1"/>
    <property type="molecule type" value="Genomic_DNA"/>
</dbReference>
<dbReference type="AlphaFoldDB" id="A0A8J7DYR9"/>